<dbReference type="RefSeq" id="WP_023052969.1">
    <property type="nucleotide sequence ID" value="NZ_AWXA01000008.1"/>
</dbReference>
<dbReference type="InterPro" id="IPR018951">
    <property type="entry name" value="Fumarase_C_C"/>
</dbReference>
<dbReference type="NCBIfam" id="NF008909">
    <property type="entry name" value="PRK12273.1"/>
    <property type="match status" value="1"/>
</dbReference>
<dbReference type="FunFam" id="1.20.200.10:FF:000001">
    <property type="entry name" value="Fumarate hydratase, mitochondrial"/>
    <property type="match status" value="1"/>
</dbReference>
<dbReference type="PANTHER" id="PTHR11444:SF1">
    <property type="entry name" value="FUMARATE HYDRATASE, MITOCHONDRIAL"/>
    <property type="match status" value="1"/>
</dbReference>
<feature type="binding site" evidence="4">
    <location>
        <begin position="322"/>
        <end position="324"/>
    </location>
    <ligand>
        <name>substrate</name>
    </ligand>
</feature>
<dbReference type="OrthoDB" id="9802809at2"/>
<dbReference type="GO" id="GO:0006106">
    <property type="term" value="P:fumarate metabolic process"/>
    <property type="evidence" value="ECO:0007669"/>
    <property type="project" value="InterPro"/>
</dbReference>
<feature type="binding site" description="in site B" evidence="4">
    <location>
        <begin position="127"/>
        <end position="130"/>
    </location>
    <ligand>
        <name>substrate</name>
    </ligand>
</feature>
<evidence type="ECO:0000259" key="6">
    <source>
        <dbReference type="Pfam" id="PF10415"/>
    </source>
</evidence>
<accession>U7US21</accession>
<comment type="subcellular location">
    <subcellularLocation>
        <location evidence="4">Cytoplasm</location>
    </subcellularLocation>
</comment>
<dbReference type="InterPro" id="IPR008948">
    <property type="entry name" value="L-Aspartase-like"/>
</dbReference>
<dbReference type="PRINTS" id="PR00149">
    <property type="entry name" value="FUMRATELYASE"/>
</dbReference>
<dbReference type="GO" id="GO:0005737">
    <property type="term" value="C:cytoplasm"/>
    <property type="evidence" value="ECO:0007669"/>
    <property type="project" value="UniProtKB-SubCell"/>
</dbReference>
<comment type="miscellaneous">
    <text evidence="4">There are 2 substrate-binding sites: the catalytic A site, and the non-catalytic B site that may play a role in the transfer of substrate or product between the active site and the solvent. Alternatively, the B site may bind allosteric effectors.</text>
</comment>
<dbReference type="Pfam" id="PF00206">
    <property type="entry name" value="Lyase_1"/>
    <property type="match status" value="1"/>
</dbReference>
<evidence type="ECO:0000313" key="7">
    <source>
        <dbReference type="EMBL" id="ERT61679.1"/>
    </source>
</evidence>
<evidence type="ECO:0000256" key="3">
    <source>
        <dbReference type="ARBA" id="ARBA00023239"/>
    </source>
</evidence>
<evidence type="ECO:0000256" key="4">
    <source>
        <dbReference type="HAMAP-Rule" id="MF_00743"/>
    </source>
</evidence>
<comment type="similarity">
    <text evidence="2 4">Belongs to the class-II fumarase/aspartase family. Fumarase subfamily.</text>
</comment>
<organism evidence="7 8">
    <name type="scientific">Megasphaera vaginalis</name>
    <name type="common">ex Srinivasan et al. 2021</name>
    <dbReference type="NCBI Taxonomy" id="1111454"/>
    <lineage>
        <taxon>Bacteria</taxon>
        <taxon>Bacillati</taxon>
        <taxon>Bacillota</taxon>
        <taxon>Negativicutes</taxon>
        <taxon>Veillonellales</taxon>
        <taxon>Veillonellaceae</taxon>
        <taxon>Megasphaera</taxon>
    </lineage>
</organism>
<dbReference type="InterPro" id="IPR024083">
    <property type="entry name" value="Fumarase/histidase_N"/>
</dbReference>
<comment type="subunit">
    <text evidence="4">Homotetramer.</text>
</comment>
<dbReference type="Pfam" id="PF10415">
    <property type="entry name" value="FumaraseC_C"/>
    <property type="match status" value="1"/>
</dbReference>
<dbReference type="GO" id="GO:0006099">
    <property type="term" value="P:tricarboxylic acid cycle"/>
    <property type="evidence" value="ECO:0007669"/>
    <property type="project" value="UniProtKB-UniRule"/>
</dbReference>
<dbReference type="PRINTS" id="PR00145">
    <property type="entry name" value="ARGSUCLYASE"/>
</dbReference>
<feature type="binding site" evidence="4">
    <location>
        <position position="317"/>
    </location>
    <ligand>
        <name>substrate</name>
    </ligand>
</feature>
<keyword evidence="4" id="KW-0963">Cytoplasm</keyword>
<dbReference type="EC" id="4.2.1.2" evidence="4"/>
<feature type="domain" description="Fumarase C C-terminal" evidence="6">
    <location>
        <begin position="406"/>
        <end position="458"/>
    </location>
</feature>
<sequence length="461" mass="49786">MDYRIERDSMGEISVPADKLWGAQTQRSLENFRIGTEKIPSELITVFAYIKKAAALVNKDLGVLDADRADAIAAVCDEILAGKLAGNFPLAVWMTGSGTQFNMNVNEVIAHRAMELLGEQGKDVTVHPNDHVNRSQSSNDVFPTSLHGAGLLLLRQKLFPALEALYGELSRKAEAYAAVVKIGRTHLQDATPLTLGQEISGWARMLERNREMLTAGSDFLRDLAMGGTAVGTGINCPAGYDVAFAETLSRLTGEKFRTAPNKFQSLTSKDELVVVHGMLKALACDLMKIANDVRWLASGPRCGIGELVIPENEPGSSIMPSKVNPTQCEAVTMVAVQIMGNDVTVGVAASQGNFELNVFMPVIAYNLVQSIRLLTDVMDSFRVHCIAGMKPNYDKIDENLHRSLILVTGLVPLVGYDKACRIAKTAAKEGLTLREAALASGWISGDAFDAAMNPARLAGIR</sequence>
<dbReference type="EMBL" id="AWXA01000008">
    <property type="protein sequence ID" value="ERT61679.1"/>
    <property type="molecule type" value="Genomic_DNA"/>
</dbReference>
<dbReference type="Gene3D" id="1.10.275.10">
    <property type="entry name" value="Fumarase/aspartase (N-terminal domain)"/>
    <property type="match status" value="1"/>
</dbReference>
<comment type="catalytic activity">
    <reaction evidence="4">
        <text>(S)-malate = fumarate + H2O</text>
        <dbReference type="Rhea" id="RHEA:12460"/>
        <dbReference type="ChEBI" id="CHEBI:15377"/>
        <dbReference type="ChEBI" id="CHEBI:15589"/>
        <dbReference type="ChEBI" id="CHEBI:29806"/>
        <dbReference type="EC" id="4.2.1.2"/>
    </reaction>
</comment>
<dbReference type="GO" id="GO:0004333">
    <property type="term" value="F:fumarate hydratase activity"/>
    <property type="evidence" value="ECO:0007669"/>
    <property type="project" value="UniProtKB-UniRule"/>
</dbReference>
<name>U7US21_9FIRM</name>
<evidence type="ECO:0000313" key="8">
    <source>
        <dbReference type="Proteomes" id="UP000017090"/>
    </source>
</evidence>
<feature type="active site" evidence="4">
    <location>
        <position position="316"/>
    </location>
</feature>
<dbReference type="Gene3D" id="1.10.40.30">
    <property type="entry name" value="Fumarase/aspartase (C-terminal domain)"/>
    <property type="match status" value="1"/>
</dbReference>
<feature type="binding site" evidence="4">
    <location>
        <begin position="97"/>
        <end position="99"/>
    </location>
    <ligand>
        <name>substrate</name>
    </ligand>
</feature>
<dbReference type="STRING" id="1111454.HMPREF1250_2278"/>
<comment type="catalytic activity">
    <reaction evidence="1">
        <text>L-aspartate = fumarate + NH4(+)</text>
        <dbReference type="Rhea" id="RHEA:16601"/>
        <dbReference type="ChEBI" id="CHEBI:28938"/>
        <dbReference type="ChEBI" id="CHEBI:29806"/>
        <dbReference type="ChEBI" id="CHEBI:29991"/>
        <dbReference type="EC" id="4.3.1.1"/>
    </reaction>
</comment>
<dbReference type="GO" id="GO:0006108">
    <property type="term" value="P:malate metabolic process"/>
    <property type="evidence" value="ECO:0007669"/>
    <property type="project" value="TreeGrafter"/>
</dbReference>
<dbReference type="SUPFAM" id="SSF48557">
    <property type="entry name" value="L-aspartase-like"/>
    <property type="match status" value="1"/>
</dbReference>
<comment type="pathway">
    <text evidence="4">Carbohydrate metabolism; tricarboxylic acid cycle; (S)-malate from fumarate: step 1/1.</text>
</comment>
<dbReference type="InterPro" id="IPR005677">
    <property type="entry name" value="Fum_hydII"/>
</dbReference>
<dbReference type="GO" id="GO:0008797">
    <property type="term" value="F:aspartate ammonia-lyase activity"/>
    <property type="evidence" value="ECO:0007669"/>
    <property type="project" value="UniProtKB-EC"/>
</dbReference>
<protein>
    <recommendedName>
        <fullName evidence="4">Fumarate hydratase class II</fullName>
        <shortName evidence="4">Fumarase C</shortName>
        <ecNumber evidence="4">4.2.1.2</ecNumber>
    </recommendedName>
    <alternativeName>
        <fullName evidence="4">Aerobic fumarase</fullName>
    </alternativeName>
    <alternativeName>
        <fullName evidence="4">Iron-independent fumarase</fullName>
    </alternativeName>
</protein>
<evidence type="ECO:0000259" key="5">
    <source>
        <dbReference type="Pfam" id="PF00206"/>
    </source>
</evidence>
<dbReference type="HAMAP" id="MF_00743">
    <property type="entry name" value="FumaraseC"/>
    <property type="match status" value="1"/>
</dbReference>
<dbReference type="InterPro" id="IPR022761">
    <property type="entry name" value="Fumarate_lyase_N"/>
</dbReference>
<gene>
    <name evidence="4 7" type="primary">fumC</name>
    <name evidence="7" type="ORF">HMPREF1250_2278</name>
</gene>
<feature type="binding site" evidence="4">
    <location>
        <begin position="137"/>
        <end position="139"/>
    </location>
    <ligand>
        <name>substrate</name>
    </ligand>
</feature>
<dbReference type="InterPro" id="IPR000362">
    <property type="entry name" value="Fumarate_lyase_fam"/>
</dbReference>
<comment type="caution">
    <text evidence="7">The sequence shown here is derived from an EMBL/GenBank/DDBJ whole genome shotgun (WGS) entry which is preliminary data.</text>
</comment>
<dbReference type="PANTHER" id="PTHR11444">
    <property type="entry name" value="ASPARTATEAMMONIA/ARGININOSUCCINATE/ADENYLOSUCCINATE LYASE"/>
    <property type="match status" value="1"/>
</dbReference>
<dbReference type="FunFam" id="1.10.40.30:FF:000002">
    <property type="entry name" value="Fumarate hydratase class II"/>
    <property type="match status" value="1"/>
</dbReference>
<dbReference type="NCBIfam" id="TIGR00979">
    <property type="entry name" value="fumC_II"/>
    <property type="match status" value="1"/>
</dbReference>
<dbReference type="Proteomes" id="UP000017090">
    <property type="component" value="Unassembled WGS sequence"/>
</dbReference>
<dbReference type="CDD" id="cd01362">
    <property type="entry name" value="Fumarase_classII"/>
    <property type="match status" value="1"/>
</dbReference>
<evidence type="ECO:0000256" key="2">
    <source>
        <dbReference type="ARBA" id="ARBA00009084"/>
    </source>
</evidence>
<feature type="binding site" evidence="4">
    <location>
        <position position="185"/>
    </location>
    <ligand>
        <name>substrate</name>
    </ligand>
</feature>
<proteinExistence type="inferred from homology"/>
<dbReference type="FunFam" id="1.10.275.10:FF:000001">
    <property type="entry name" value="Fumarate hydratase, mitochondrial"/>
    <property type="match status" value="1"/>
</dbReference>
<dbReference type="AlphaFoldDB" id="U7US21"/>
<keyword evidence="8" id="KW-1185">Reference proteome</keyword>
<reference evidence="7 8" key="1">
    <citation type="submission" date="2013-09" db="EMBL/GenBank/DDBJ databases">
        <authorList>
            <person name="Durkin A.S."/>
            <person name="Haft D.R."/>
            <person name="McCorrison J."/>
            <person name="Torralba M."/>
            <person name="Gillis M."/>
            <person name="Haft D.H."/>
            <person name="Methe B."/>
            <person name="Sutton G."/>
            <person name="Nelson K.E."/>
        </authorList>
    </citation>
    <scope>NUCLEOTIDE SEQUENCE [LARGE SCALE GENOMIC DNA]</scope>
    <source>
        <strain evidence="7 8">BV3C16-1</strain>
    </source>
</reference>
<keyword evidence="3 4" id="KW-0456">Lyase</keyword>
<dbReference type="PATRIC" id="fig|1111454.3.peg.617"/>
<feature type="site" description="Important for catalytic activity" evidence="4">
    <location>
        <position position="329"/>
    </location>
</feature>
<feature type="domain" description="Fumarate lyase N-terminal" evidence="5">
    <location>
        <begin position="11"/>
        <end position="340"/>
    </location>
</feature>
<evidence type="ECO:0000256" key="1">
    <source>
        <dbReference type="ARBA" id="ARBA00001494"/>
    </source>
</evidence>
<keyword evidence="4" id="KW-0816">Tricarboxylic acid cycle</keyword>
<dbReference type="UniPathway" id="UPA00223">
    <property type="reaction ID" value="UER01007"/>
</dbReference>
<dbReference type="Gene3D" id="1.20.200.10">
    <property type="entry name" value="Fumarase/aspartase (Central domain)"/>
    <property type="match status" value="1"/>
</dbReference>
<dbReference type="eggNOG" id="COG0114">
    <property type="taxonomic scope" value="Bacteria"/>
</dbReference>
<feature type="active site" description="Proton donor/acceptor" evidence="4">
    <location>
        <position position="186"/>
    </location>
</feature>
<comment type="function">
    <text evidence="4">Involved in the TCA cycle. Catalyzes the stereospecific interconversion of fumarate to L-malate.</text>
</comment>